<sequence length="110" mass="12677">MLNEFQMKVVHLCANSTGVISFYSINESVNWNFKLNAVRSEQSEIATLSLFDRLLTSSPKFVIINVLLKFSLCSTKRSKKVQQTQVQVAKRTKRICHEIDALQINLRFQI</sequence>
<dbReference type="AlphaFoldDB" id="A0A164VNV5"/>
<accession>A0A164VNV5</accession>
<dbReference type="EMBL" id="LRGB01001361">
    <property type="protein sequence ID" value="KZS12508.1"/>
    <property type="molecule type" value="Genomic_DNA"/>
</dbReference>
<gene>
    <name evidence="1" type="ORF">APZ42_022669</name>
</gene>
<protein>
    <submittedName>
        <fullName evidence="1">Uncharacterized protein</fullName>
    </submittedName>
</protein>
<comment type="caution">
    <text evidence="1">The sequence shown here is derived from an EMBL/GenBank/DDBJ whole genome shotgun (WGS) entry which is preliminary data.</text>
</comment>
<reference evidence="1 2" key="1">
    <citation type="submission" date="2016-03" db="EMBL/GenBank/DDBJ databases">
        <title>EvidentialGene: Evidence-directed Construction of Genes on Genomes.</title>
        <authorList>
            <person name="Gilbert D.G."/>
            <person name="Choi J.-H."/>
            <person name="Mockaitis K."/>
            <person name="Colbourne J."/>
            <person name="Pfrender M."/>
        </authorList>
    </citation>
    <scope>NUCLEOTIDE SEQUENCE [LARGE SCALE GENOMIC DNA]</scope>
    <source>
        <strain evidence="1 2">Xinb3</strain>
        <tissue evidence="1">Complete organism</tissue>
    </source>
</reference>
<evidence type="ECO:0000313" key="1">
    <source>
        <dbReference type="EMBL" id="KZS12508.1"/>
    </source>
</evidence>
<name>A0A164VNV5_9CRUS</name>
<proteinExistence type="predicted"/>
<evidence type="ECO:0000313" key="2">
    <source>
        <dbReference type="Proteomes" id="UP000076858"/>
    </source>
</evidence>
<keyword evidence="2" id="KW-1185">Reference proteome</keyword>
<dbReference type="Proteomes" id="UP000076858">
    <property type="component" value="Unassembled WGS sequence"/>
</dbReference>
<organism evidence="1 2">
    <name type="scientific">Daphnia magna</name>
    <dbReference type="NCBI Taxonomy" id="35525"/>
    <lineage>
        <taxon>Eukaryota</taxon>
        <taxon>Metazoa</taxon>
        <taxon>Ecdysozoa</taxon>
        <taxon>Arthropoda</taxon>
        <taxon>Crustacea</taxon>
        <taxon>Branchiopoda</taxon>
        <taxon>Diplostraca</taxon>
        <taxon>Cladocera</taxon>
        <taxon>Anomopoda</taxon>
        <taxon>Daphniidae</taxon>
        <taxon>Daphnia</taxon>
    </lineage>
</organism>